<proteinExistence type="predicted"/>
<evidence type="ECO:0000256" key="1">
    <source>
        <dbReference type="SAM" id="MobiDB-lite"/>
    </source>
</evidence>
<comment type="caution">
    <text evidence="2">The sequence shown here is derived from an EMBL/GenBank/DDBJ whole genome shotgun (WGS) entry which is preliminary data.</text>
</comment>
<feature type="region of interest" description="Disordered" evidence="1">
    <location>
        <begin position="1"/>
        <end position="89"/>
    </location>
</feature>
<dbReference type="Proteomes" id="UP000314294">
    <property type="component" value="Unassembled WGS sequence"/>
</dbReference>
<reference evidence="2 3" key="1">
    <citation type="submission" date="2019-03" db="EMBL/GenBank/DDBJ databases">
        <title>First draft genome of Liparis tanakae, snailfish: a comprehensive survey of snailfish specific genes.</title>
        <authorList>
            <person name="Kim W."/>
            <person name="Song I."/>
            <person name="Jeong J.-H."/>
            <person name="Kim D."/>
            <person name="Kim S."/>
            <person name="Ryu S."/>
            <person name="Song J.Y."/>
            <person name="Lee S.K."/>
        </authorList>
    </citation>
    <scope>NUCLEOTIDE SEQUENCE [LARGE SCALE GENOMIC DNA]</scope>
    <source>
        <tissue evidence="2">Muscle</tissue>
    </source>
</reference>
<sequence length="89" mass="10388">MRHMQLREITGTRFPEEAERPSPAVESTGDQPETCPTRDVSNQRRVQRDNMSNQRRVQPETCPTRDVSNQRHVHRDNMKTRMGSADLDQ</sequence>
<name>A0A4Z2EVV4_9TELE</name>
<protein>
    <submittedName>
        <fullName evidence="2">Uncharacterized protein</fullName>
    </submittedName>
</protein>
<keyword evidence="3" id="KW-1185">Reference proteome</keyword>
<gene>
    <name evidence="2" type="ORF">EYF80_057478</name>
</gene>
<evidence type="ECO:0000313" key="3">
    <source>
        <dbReference type="Proteomes" id="UP000314294"/>
    </source>
</evidence>
<feature type="compositionally biased region" description="Polar residues" evidence="1">
    <location>
        <begin position="39"/>
        <end position="56"/>
    </location>
</feature>
<dbReference type="EMBL" id="SRLO01002747">
    <property type="protein sequence ID" value="TNN32362.1"/>
    <property type="molecule type" value="Genomic_DNA"/>
</dbReference>
<accession>A0A4Z2EVV4</accession>
<dbReference type="AlphaFoldDB" id="A0A4Z2EVV4"/>
<evidence type="ECO:0000313" key="2">
    <source>
        <dbReference type="EMBL" id="TNN32362.1"/>
    </source>
</evidence>
<organism evidence="2 3">
    <name type="scientific">Liparis tanakae</name>
    <name type="common">Tanaka's snailfish</name>
    <dbReference type="NCBI Taxonomy" id="230148"/>
    <lineage>
        <taxon>Eukaryota</taxon>
        <taxon>Metazoa</taxon>
        <taxon>Chordata</taxon>
        <taxon>Craniata</taxon>
        <taxon>Vertebrata</taxon>
        <taxon>Euteleostomi</taxon>
        <taxon>Actinopterygii</taxon>
        <taxon>Neopterygii</taxon>
        <taxon>Teleostei</taxon>
        <taxon>Neoteleostei</taxon>
        <taxon>Acanthomorphata</taxon>
        <taxon>Eupercaria</taxon>
        <taxon>Perciformes</taxon>
        <taxon>Cottioidei</taxon>
        <taxon>Cottales</taxon>
        <taxon>Liparidae</taxon>
        <taxon>Liparis</taxon>
    </lineage>
</organism>